<evidence type="ECO:0000313" key="8">
    <source>
        <dbReference type="EMBL" id="MFK4268142.1"/>
    </source>
</evidence>
<dbReference type="InterPro" id="IPR010432">
    <property type="entry name" value="RDD"/>
</dbReference>
<proteinExistence type="predicted"/>
<keyword evidence="2 5" id="KW-0812">Transmembrane</keyword>
<feature type="domain" description="VanZ-like" evidence="6">
    <location>
        <begin position="49"/>
        <end position="189"/>
    </location>
</feature>
<comment type="subcellular location">
    <subcellularLocation>
        <location evidence="1">Membrane</location>
        <topology evidence="1">Multi-pass membrane protein</topology>
    </subcellularLocation>
</comment>
<dbReference type="RefSeq" id="WP_404747157.1">
    <property type="nucleotide sequence ID" value="NZ_JBJDQH010000008.1"/>
</dbReference>
<name>A0ABW8LQF4_9ACTN</name>
<keyword evidence="4 5" id="KW-0472">Membrane</keyword>
<gene>
    <name evidence="8" type="ORF">ACI2L5_24840</name>
</gene>
<dbReference type="PANTHER" id="PTHR36834:SF1">
    <property type="entry name" value="INTEGRAL MEMBRANE PROTEIN"/>
    <property type="match status" value="1"/>
</dbReference>
<evidence type="ECO:0000259" key="7">
    <source>
        <dbReference type="Pfam" id="PF06271"/>
    </source>
</evidence>
<feature type="transmembrane region" description="Helical" evidence="5">
    <location>
        <begin position="44"/>
        <end position="64"/>
    </location>
</feature>
<dbReference type="EMBL" id="JBJDQH010000008">
    <property type="protein sequence ID" value="MFK4268142.1"/>
    <property type="molecule type" value="Genomic_DNA"/>
</dbReference>
<protein>
    <submittedName>
        <fullName evidence="8">VanZ family protein</fullName>
    </submittedName>
</protein>
<feature type="domain" description="RDD" evidence="7">
    <location>
        <begin position="213"/>
        <end position="327"/>
    </location>
</feature>
<feature type="transmembrane region" description="Helical" evidence="5">
    <location>
        <begin position="218"/>
        <end position="240"/>
    </location>
</feature>
<feature type="transmembrane region" description="Helical" evidence="5">
    <location>
        <begin position="111"/>
        <end position="129"/>
    </location>
</feature>
<organism evidence="8 9">
    <name type="scientific">Streptomyces milbemycinicus</name>
    <dbReference type="NCBI Taxonomy" id="476552"/>
    <lineage>
        <taxon>Bacteria</taxon>
        <taxon>Bacillati</taxon>
        <taxon>Actinomycetota</taxon>
        <taxon>Actinomycetes</taxon>
        <taxon>Kitasatosporales</taxon>
        <taxon>Streptomycetaceae</taxon>
        <taxon>Streptomyces</taxon>
    </lineage>
</organism>
<comment type="caution">
    <text evidence="8">The sequence shown here is derived from an EMBL/GenBank/DDBJ whole genome shotgun (WGS) entry which is preliminary data.</text>
</comment>
<evidence type="ECO:0000256" key="4">
    <source>
        <dbReference type="ARBA" id="ARBA00023136"/>
    </source>
</evidence>
<keyword evidence="9" id="KW-1185">Reference proteome</keyword>
<evidence type="ECO:0000256" key="1">
    <source>
        <dbReference type="ARBA" id="ARBA00004141"/>
    </source>
</evidence>
<reference evidence="8 9" key="1">
    <citation type="submission" date="2024-11" db="EMBL/GenBank/DDBJ databases">
        <title>The Natural Products Discovery Center: Release of the First 8490 Sequenced Strains for Exploring Actinobacteria Biosynthetic Diversity.</title>
        <authorList>
            <person name="Kalkreuter E."/>
            <person name="Kautsar S.A."/>
            <person name="Yang D."/>
            <person name="Bader C.D."/>
            <person name="Teijaro C.N."/>
            <person name="Fluegel L."/>
            <person name="Davis C.M."/>
            <person name="Simpson J.R."/>
            <person name="Lauterbach L."/>
            <person name="Steele A.D."/>
            <person name="Gui C."/>
            <person name="Meng S."/>
            <person name="Li G."/>
            <person name="Viehrig K."/>
            <person name="Ye F."/>
            <person name="Su P."/>
            <person name="Kiefer A.F."/>
            <person name="Nichols A."/>
            <person name="Cepeda A.J."/>
            <person name="Yan W."/>
            <person name="Fan B."/>
            <person name="Jiang Y."/>
            <person name="Adhikari A."/>
            <person name="Zheng C.-J."/>
            <person name="Schuster L."/>
            <person name="Cowan T.M."/>
            <person name="Smanski M.J."/>
            <person name="Chevrette M.G."/>
            <person name="De Carvalho L.P.S."/>
            <person name="Shen B."/>
        </authorList>
    </citation>
    <scope>NUCLEOTIDE SEQUENCE [LARGE SCALE GENOMIC DNA]</scope>
    <source>
        <strain evidence="8 9">NPDC020863</strain>
    </source>
</reference>
<dbReference type="PANTHER" id="PTHR36834">
    <property type="entry name" value="MEMBRANE PROTEIN-RELATED"/>
    <property type="match status" value="1"/>
</dbReference>
<evidence type="ECO:0000256" key="5">
    <source>
        <dbReference type="SAM" id="Phobius"/>
    </source>
</evidence>
<evidence type="ECO:0000256" key="2">
    <source>
        <dbReference type="ARBA" id="ARBA00022692"/>
    </source>
</evidence>
<evidence type="ECO:0000256" key="3">
    <source>
        <dbReference type="ARBA" id="ARBA00022989"/>
    </source>
</evidence>
<dbReference type="InterPro" id="IPR006976">
    <property type="entry name" value="VanZ-like"/>
</dbReference>
<dbReference type="InterPro" id="IPR053150">
    <property type="entry name" value="Teicoplanin_resist-assoc"/>
</dbReference>
<dbReference type="Proteomes" id="UP001620295">
    <property type="component" value="Unassembled WGS sequence"/>
</dbReference>
<feature type="transmembrane region" description="Helical" evidence="5">
    <location>
        <begin position="252"/>
        <end position="271"/>
    </location>
</feature>
<dbReference type="Pfam" id="PF06271">
    <property type="entry name" value="RDD"/>
    <property type="match status" value="1"/>
</dbReference>
<feature type="transmembrane region" description="Helical" evidence="5">
    <location>
        <begin position="357"/>
        <end position="375"/>
    </location>
</feature>
<evidence type="ECO:0000313" key="9">
    <source>
        <dbReference type="Proteomes" id="UP001620295"/>
    </source>
</evidence>
<sequence>MTDAYLLPIKTAAALFPLLAVALFLPTAVALYRRHGVMSRGRALSLYGFLYYALSAFCMTVVPLPRRSADMCTRFAAVADPQLIPGNTFGDIWKEAHGKVSVNALVLQNPAVAGTLFNLLLLLPLGIFLRYHFRQGLRATAALGFGASLFFELTQWSGVWGLYACPYRLFDVDDLIVNTSGALLGWVLAGPVARRLPTLETLDGRALARHPVPFGRRLTALVVDLVGYAAATLLAVVVTAGLGGTRLGGTDLVLWVPIAAFAGWFVVLPYLTGATPGKRLLLLRVVPSGGGALPLWRLAVRALVLGVAALPLLAGLSLAAAVLLFEPSPSGFVDTANALQENGEDAVYLVASSPEQALAAVLGIALLLAYGLRTLRHPDGLGPHETLSGLRNEALPHTRAQRPRTTVVAVPVAVAVPAPAAVEAAPVAVRAAAPRQKTLTSV</sequence>
<accession>A0ABW8LQF4</accession>
<keyword evidence="3 5" id="KW-1133">Transmembrane helix</keyword>
<feature type="transmembrane region" description="Helical" evidence="5">
    <location>
        <begin position="12"/>
        <end position="32"/>
    </location>
</feature>
<evidence type="ECO:0000259" key="6">
    <source>
        <dbReference type="Pfam" id="PF04892"/>
    </source>
</evidence>
<feature type="transmembrane region" description="Helical" evidence="5">
    <location>
        <begin position="302"/>
        <end position="325"/>
    </location>
</feature>
<dbReference type="Pfam" id="PF04892">
    <property type="entry name" value="VanZ"/>
    <property type="match status" value="1"/>
</dbReference>